<organism evidence="1 2">
    <name type="scientific">Hevea brasiliensis</name>
    <name type="common">Para rubber tree</name>
    <name type="synonym">Siphonia brasiliensis</name>
    <dbReference type="NCBI Taxonomy" id="3981"/>
    <lineage>
        <taxon>Eukaryota</taxon>
        <taxon>Viridiplantae</taxon>
        <taxon>Streptophyta</taxon>
        <taxon>Embryophyta</taxon>
        <taxon>Tracheophyta</taxon>
        <taxon>Spermatophyta</taxon>
        <taxon>Magnoliopsida</taxon>
        <taxon>eudicotyledons</taxon>
        <taxon>Gunneridae</taxon>
        <taxon>Pentapetalae</taxon>
        <taxon>rosids</taxon>
        <taxon>fabids</taxon>
        <taxon>Malpighiales</taxon>
        <taxon>Euphorbiaceae</taxon>
        <taxon>Crotonoideae</taxon>
        <taxon>Micrandreae</taxon>
        <taxon>Hevea</taxon>
    </lineage>
</organism>
<gene>
    <name evidence="1" type="ORF">GH714_010611</name>
</gene>
<dbReference type="Proteomes" id="UP000467840">
    <property type="component" value="Chromosome 6"/>
</dbReference>
<name>A0A6A6MX56_HEVBR</name>
<dbReference type="AlphaFoldDB" id="A0A6A6MX56"/>
<evidence type="ECO:0000313" key="1">
    <source>
        <dbReference type="EMBL" id="KAF2317018.1"/>
    </source>
</evidence>
<reference evidence="1 2" key="1">
    <citation type="journal article" date="2020" name="Mol. Plant">
        <title>The Chromosome-Based Rubber Tree Genome Provides New Insights into Spurge Genome Evolution and Rubber Biosynthesis.</title>
        <authorList>
            <person name="Liu J."/>
            <person name="Shi C."/>
            <person name="Shi C.C."/>
            <person name="Li W."/>
            <person name="Zhang Q.J."/>
            <person name="Zhang Y."/>
            <person name="Li K."/>
            <person name="Lu H.F."/>
            <person name="Shi C."/>
            <person name="Zhu S.T."/>
            <person name="Xiao Z.Y."/>
            <person name="Nan H."/>
            <person name="Yue Y."/>
            <person name="Zhu X.G."/>
            <person name="Wu Y."/>
            <person name="Hong X.N."/>
            <person name="Fan G.Y."/>
            <person name="Tong Y."/>
            <person name="Zhang D."/>
            <person name="Mao C.L."/>
            <person name="Liu Y.L."/>
            <person name="Hao S.J."/>
            <person name="Liu W.Q."/>
            <person name="Lv M.Q."/>
            <person name="Zhang H.B."/>
            <person name="Liu Y."/>
            <person name="Hu-Tang G.R."/>
            <person name="Wang J.P."/>
            <person name="Wang J.H."/>
            <person name="Sun Y.H."/>
            <person name="Ni S.B."/>
            <person name="Chen W.B."/>
            <person name="Zhang X.C."/>
            <person name="Jiao Y.N."/>
            <person name="Eichler E.E."/>
            <person name="Li G.H."/>
            <person name="Liu X."/>
            <person name="Gao L.Z."/>
        </authorList>
    </citation>
    <scope>NUCLEOTIDE SEQUENCE [LARGE SCALE GENOMIC DNA]</scope>
    <source>
        <strain evidence="2">cv. GT1</strain>
        <tissue evidence="1">Leaf</tissue>
    </source>
</reference>
<keyword evidence="2" id="KW-1185">Reference proteome</keyword>
<dbReference type="EMBL" id="JAAGAX010000004">
    <property type="protein sequence ID" value="KAF2317018.1"/>
    <property type="molecule type" value="Genomic_DNA"/>
</dbReference>
<proteinExistence type="predicted"/>
<evidence type="ECO:0000313" key="2">
    <source>
        <dbReference type="Proteomes" id="UP000467840"/>
    </source>
</evidence>
<protein>
    <submittedName>
        <fullName evidence="1">Uncharacterized protein</fullName>
    </submittedName>
</protein>
<accession>A0A6A6MX56</accession>
<comment type="caution">
    <text evidence="1">The sequence shown here is derived from an EMBL/GenBank/DDBJ whole genome shotgun (WGS) entry which is preliminary data.</text>
</comment>
<sequence length="73" mass="8351">MIASTSSNVAHRYGMTWKVGHDMRNTLVNLRAIHFHLLCRCQQYEIFKNNFTQSPLIGTTFACDPNMAQQPPP</sequence>